<dbReference type="AlphaFoldDB" id="A0AAD4BJ69"/>
<proteinExistence type="predicted"/>
<reference evidence="1" key="1">
    <citation type="submission" date="2019-10" db="EMBL/GenBank/DDBJ databases">
        <authorList>
            <consortium name="DOE Joint Genome Institute"/>
            <person name="Kuo A."/>
            <person name="Miyauchi S."/>
            <person name="Kiss E."/>
            <person name="Drula E."/>
            <person name="Kohler A."/>
            <person name="Sanchez-Garcia M."/>
            <person name="Andreopoulos B."/>
            <person name="Barry K.W."/>
            <person name="Bonito G."/>
            <person name="Buee M."/>
            <person name="Carver A."/>
            <person name="Chen C."/>
            <person name="Cichocki N."/>
            <person name="Clum A."/>
            <person name="Culley D."/>
            <person name="Crous P.W."/>
            <person name="Fauchery L."/>
            <person name="Girlanda M."/>
            <person name="Hayes R."/>
            <person name="Keri Z."/>
            <person name="LaButti K."/>
            <person name="Lipzen A."/>
            <person name="Lombard V."/>
            <person name="Magnuson J."/>
            <person name="Maillard F."/>
            <person name="Morin E."/>
            <person name="Murat C."/>
            <person name="Nolan M."/>
            <person name="Ohm R."/>
            <person name="Pangilinan J."/>
            <person name="Pereira M."/>
            <person name="Perotto S."/>
            <person name="Peter M."/>
            <person name="Riley R."/>
            <person name="Sitrit Y."/>
            <person name="Stielow B."/>
            <person name="Szollosi G."/>
            <person name="Zifcakova L."/>
            <person name="Stursova M."/>
            <person name="Spatafora J.W."/>
            <person name="Tedersoo L."/>
            <person name="Vaario L.-M."/>
            <person name="Yamada A."/>
            <person name="Yan M."/>
            <person name="Wang P."/>
            <person name="Xu J."/>
            <person name="Bruns T."/>
            <person name="Baldrian P."/>
            <person name="Vilgalys R."/>
            <person name="Henrissat B."/>
            <person name="Grigoriev I.V."/>
            <person name="Hibbett D."/>
            <person name="Nagy L.G."/>
            <person name="Martin F.M."/>
        </authorList>
    </citation>
    <scope>NUCLEOTIDE SEQUENCE</scope>
    <source>
        <strain evidence="1">BED1</strain>
    </source>
</reference>
<sequence>MTLHLAWKARSWQMSLRVLPSLIRNVLNSLGTDQHERLCHLNLELQRVATNIRELPGLSRFLLPSLFSDLQLKRAASGGPVIIVNASKYSCDALLILLDRDPVHIPLQIIVESVRELLREVNTLTVRATTTDVTRALAAFLRKLWDQIISPIVDFLQTSIPP</sequence>
<name>A0AAD4BJ69_BOLED</name>
<evidence type="ECO:0000313" key="1">
    <source>
        <dbReference type="EMBL" id="KAF8431593.1"/>
    </source>
</evidence>
<organism evidence="1 2">
    <name type="scientific">Boletus edulis BED1</name>
    <dbReference type="NCBI Taxonomy" id="1328754"/>
    <lineage>
        <taxon>Eukaryota</taxon>
        <taxon>Fungi</taxon>
        <taxon>Dikarya</taxon>
        <taxon>Basidiomycota</taxon>
        <taxon>Agaricomycotina</taxon>
        <taxon>Agaricomycetes</taxon>
        <taxon>Agaricomycetidae</taxon>
        <taxon>Boletales</taxon>
        <taxon>Boletineae</taxon>
        <taxon>Boletaceae</taxon>
        <taxon>Boletoideae</taxon>
        <taxon>Boletus</taxon>
    </lineage>
</organism>
<reference evidence="1" key="2">
    <citation type="journal article" date="2020" name="Nat. Commun.">
        <title>Large-scale genome sequencing of mycorrhizal fungi provides insights into the early evolution of symbiotic traits.</title>
        <authorList>
            <person name="Miyauchi S."/>
            <person name="Kiss E."/>
            <person name="Kuo A."/>
            <person name="Drula E."/>
            <person name="Kohler A."/>
            <person name="Sanchez-Garcia M."/>
            <person name="Morin E."/>
            <person name="Andreopoulos B."/>
            <person name="Barry K.W."/>
            <person name="Bonito G."/>
            <person name="Buee M."/>
            <person name="Carver A."/>
            <person name="Chen C."/>
            <person name="Cichocki N."/>
            <person name="Clum A."/>
            <person name="Culley D."/>
            <person name="Crous P.W."/>
            <person name="Fauchery L."/>
            <person name="Girlanda M."/>
            <person name="Hayes R.D."/>
            <person name="Keri Z."/>
            <person name="LaButti K."/>
            <person name="Lipzen A."/>
            <person name="Lombard V."/>
            <person name="Magnuson J."/>
            <person name="Maillard F."/>
            <person name="Murat C."/>
            <person name="Nolan M."/>
            <person name="Ohm R.A."/>
            <person name="Pangilinan J."/>
            <person name="Pereira M.F."/>
            <person name="Perotto S."/>
            <person name="Peter M."/>
            <person name="Pfister S."/>
            <person name="Riley R."/>
            <person name="Sitrit Y."/>
            <person name="Stielow J.B."/>
            <person name="Szollosi G."/>
            <person name="Zifcakova L."/>
            <person name="Stursova M."/>
            <person name="Spatafora J.W."/>
            <person name="Tedersoo L."/>
            <person name="Vaario L.M."/>
            <person name="Yamada A."/>
            <person name="Yan M."/>
            <person name="Wang P."/>
            <person name="Xu J."/>
            <person name="Bruns T."/>
            <person name="Baldrian P."/>
            <person name="Vilgalys R."/>
            <person name="Dunand C."/>
            <person name="Henrissat B."/>
            <person name="Grigoriev I.V."/>
            <person name="Hibbett D."/>
            <person name="Nagy L.G."/>
            <person name="Martin F.M."/>
        </authorList>
    </citation>
    <scope>NUCLEOTIDE SEQUENCE</scope>
    <source>
        <strain evidence="1">BED1</strain>
    </source>
</reference>
<evidence type="ECO:0000313" key="2">
    <source>
        <dbReference type="Proteomes" id="UP001194468"/>
    </source>
</evidence>
<comment type="caution">
    <text evidence="1">The sequence shown here is derived from an EMBL/GenBank/DDBJ whole genome shotgun (WGS) entry which is preliminary data.</text>
</comment>
<accession>A0AAD4BJ69</accession>
<gene>
    <name evidence="1" type="ORF">L210DRAFT_3560009</name>
</gene>
<keyword evidence="2" id="KW-1185">Reference proteome</keyword>
<dbReference type="Proteomes" id="UP001194468">
    <property type="component" value="Unassembled WGS sequence"/>
</dbReference>
<protein>
    <submittedName>
        <fullName evidence="1">Uncharacterized protein</fullName>
    </submittedName>
</protein>
<dbReference type="EMBL" id="WHUW01000048">
    <property type="protein sequence ID" value="KAF8431593.1"/>
    <property type="molecule type" value="Genomic_DNA"/>
</dbReference>